<name>A0A8J7W1C8_9FIRM</name>
<organism evidence="1 2">
    <name type="scientific">Sinanaerobacter chloroacetimidivorans</name>
    <dbReference type="NCBI Taxonomy" id="2818044"/>
    <lineage>
        <taxon>Bacteria</taxon>
        <taxon>Bacillati</taxon>
        <taxon>Bacillota</taxon>
        <taxon>Clostridia</taxon>
        <taxon>Peptostreptococcales</taxon>
        <taxon>Anaerovoracaceae</taxon>
        <taxon>Sinanaerobacter</taxon>
    </lineage>
</organism>
<evidence type="ECO:0000313" key="2">
    <source>
        <dbReference type="Proteomes" id="UP000675664"/>
    </source>
</evidence>
<keyword evidence="2" id="KW-1185">Reference proteome</keyword>
<comment type="caution">
    <text evidence="1">The sequence shown here is derived from an EMBL/GenBank/DDBJ whole genome shotgun (WGS) entry which is preliminary data.</text>
</comment>
<sequence length="98" mass="11445">MQKKFSIKIVKPEPLAQIPYEEFFKSVIAEWGSINDEDNQDISVEITTELENGAERTYKITSALRFQEKTYDNIVVLIQDLYSHIDKNNEIIMYIDLA</sequence>
<gene>
    <name evidence="1" type="ORF">KCX82_14125</name>
</gene>
<protein>
    <submittedName>
        <fullName evidence="1">Uncharacterized protein</fullName>
    </submittedName>
</protein>
<dbReference type="AlphaFoldDB" id="A0A8J7W1C8"/>
<proteinExistence type="predicted"/>
<reference evidence="1" key="1">
    <citation type="submission" date="2021-04" db="EMBL/GenBank/DDBJ databases">
        <title>Sinoanaerobacter chloroacetimidivorans sp. nov., an obligate anaerobic bacterium isolated from anaerobic sludge.</title>
        <authorList>
            <person name="Bao Y."/>
        </authorList>
    </citation>
    <scope>NUCLEOTIDE SEQUENCE</scope>
    <source>
        <strain evidence="1">BAD-6</strain>
    </source>
</reference>
<dbReference type="RefSeq" id="WP_227019156.1">
    <property type="nucleotide sequence ID" value="NZ_JAGSND010000010.1"/>
</dbReference>
<reference evidence="1" key="2">
    <citation type="submission" date="2021-04" db="EMBL/GenBank/DDBJ databases">
        <authorList>
            <person name="Liu J."/>
        </authorList>
    </citation>
    <scope>NUCLEOTIDE SEQUENCE</scope>
    <source>
        <strain evidence="1">BAD-6</strain>
    </source>
</reference>
<dbReference type="EMBL" id="JAGSND010000010">
    <property type="protein sequence ID" value="MBR0599022.1"/>
    <property type="molecule type" value="Genomic_DNA"/>
</dbReference>
<accession>A0A8J7W1C8</accession>
<dbReference type="Proteomes" id="UP000675664">
    <property type="component" value="Unassembled WGS sequence"/>
</dbReference>
<evidence type="ECO:0000313" key="1">
    <source>
        <dbReference type="EMBL" id="MBR0599022.1"/>
    </source>
</evidence>